<name>A0A8J2KCL0_9HEXA</name>
<dbReference type="AlphaFoldDB" id="A0A8J2KCL0"/>
<accession>A0A8J2KCL0</accession>
<dbReference type="CDD" id="cd04301">
    <property type="entry name" value="NAT_SF"/>
    <property type="match status" value="1"/>
</dbReference>
<dbReference type="Proteomes" id="UP000708208">
    <property type="component" value="Unassembled WGS sequence"/>
</dbReference>
<evidence type="ECO:0000313" key="3">
    <source>
        <dbReference type="Proteomes" id="UP000708208"/>
    </source>
</evidence>
<protein>
    <recommendedName>
        <fullName evidence="1">N-acetyltransferase domain-containing protein</fullName>
    </recommendedName>
</protein>
<organism evidence="2 3">
    <name type="scientific">Allacma fusca</name>
    <dbReference type="NCBI Taxonomy" id="39272"/>
    <lineage>
        <taxon>Eukaryota</taxon>
        <taxon>Metazoa</taxon>
        <taxon>Ecdysozoa</taxon>
        <taxon>Arthropoda</taxon>
        <taxon>Hexapoda</taxon>
        <taxon>Collembola</taxon>
        <taxon>Symphypleona</taxon>
        <taxon>Sminthuridae</taxon>
        <taxon>Allacma</taxon>
    </lineage>
</organism>
<comment type="caution">
    <text evidence="2">The sequence shown here is derived from an EMBL/GenBank/DDBJ whole genome shotgun (WGS) entry which is preliminary data.</text>
</comment>
<dbReference type="InterPro" id="IPR013653">
    <property type="entry name" value="GCN5-like_dom"/>
</dbReference>
<gene>
    <name evidence="2" type="ORF">AFUS01_LOCUS24483</name>
</gene>
<dbReference type="EMBL" id="CAJVCH010306327">
    <property type="protein sequence ID" value="CAG7785887.1"/>
    <property type="molecule type" value="Genomic_DNA"/>
</dbReference>
<dbReference type="Pfam" id="PF08445">
    <property type="entry name" value="FR47"/>
    <property type="match status" value="1"/>
</dbReference>
<dbReference type="OrthoDB" id="61870at2759"/>
<reference evidence="2" key="1">
    <citation type="submission" date="2021-06" db="EMBL/GenBank/DDBJ databases">
        <authorList>
            <person name="Hodson N. C."/>
            <person name="Mongue J. A."/>
            <person name="Jaron S. K."/>
        </authorList>
    </citation>
    <scope>NUCLEOTIDE SEQUENCE</scope>
</reference>
<proteinExistence type="predicted"/>
<dbReference type="InterPro" id="IPR053225">
    <property type="entry name" value="Acyl-CoA_N-acyltransferase"/>
</dbReference>
<dbReference type="PANTHER" id="PTHR20958">
    <property type="entry name" value="GLYCINE N-ACYLTRANSFERASE-LIKE PROTEIN"/>
    <property type="match status" value="1"/>
</dbReference>
<feature type="domain" description="N-acetyltransferase" evidence="1">
    <location>
        <begin position="152"/>
        <end position="287"/>
    </location>
</feature>
<dbReference type="PROSITE" id="PS51186">
    <property type="entry name" value="GNAT"/>
    <property type="match status" value="1"/>
</dbReference>
<keyword evidence="3" id="KW-1185">Reference proteome</keyword>
<evidence type="ECO:0000259" key="1">
    <source>
        <dbReference type="PROSITE" id="PS51186"/>
    </source>
</evidence>
<sequence length="287" mass="32261">MSPSSENSANSIKFQPLADPVILEPILAQRLPISCNVYNIMKLNSTWQNDIKWFTLQDPNVHDVWIAATYFRKDLGRVICISRPPTAQNSPEVRHAFLTCDFIDWDESFLFTAVDTTVSSLVADISIIDKGNWTQVHPNDLYLISREDAANLKIETGEFELKPINNKEGVDFIGTNWKYANENTPDYVEKSLSRGISSGVYINGKIVAGALVTPDGLTGMLYCLKEFRGKGYGRIVMNQVMKEGAESQHIPCCCVEVRNEVSKAFQVKIGFKLAARVNYVKYVKSTY</sequence>
<evidence type="ECO:0000313" key="2">
    <source>
        <dbReference type="EMBL" id="CAG7785887.1"/>
    </source>
</evidence>
<dbReference type="InterPro" id="IPR000182">
    <property type="entry name" value="GNAT_dom"/>
</dbReference>
<dbReference type="PANTHER" id="PTHR20958:SF6">
    <property type="entry name" value="GLYCINE N-ACYLTRANSFERASE-LIKE PROTEIN"/>
    <property type="match status" value="1"/>
</dbReference>
<dbReference type="GO" id="GO:0016747">
    <property type="term" value="F:acyltransferase activity, transferring groups other than amino-acyl groups"/>
    <property type="evidence" value="ECO:0007669"/>
    <property type="project" value="InterPro"/>
</dbReference>